<accession>A0A550CDK4</accession>
<dbReference type="Proteomes" id="UP000320762">
    <property type="component" value="Unassembled WGS sequence"/>
</dbReference>
<feature type="transmembrane region" description="Helical" evidence="1">
    <location>
        <begin position="172"/>
        <end position="192"/>
    </location>
</feature>
<feature type="transmembrane region" description="Helical" evidence="1">
    <location>
        <begin position="48"/>
        <end position="68"/>
    </location>
</feature>
<keyword evidence="4" id="KW-1185">Reference proteome</keyword>
<comment type="caution">
    <text evidence="3">The sequence shown here is derived from an EMBL/GenBank/DDBJ whole genome shotgun (WGS) entry which is preliminary data.</text>
</comment>
<protein>
    <recommendedName>
        <fullName evidence="2">DUF6534 domain-containing protein</fullName>
    </recommendedName>
</protein>
<dbReference type="PANTHER" id="PTHR40465:SF1">
    <property type="entry name" value="DUF6534 DOMAIN-CONTAINING PROTEIN"/>
    <property type="match status" value="1"/>
</dbReference>
<dbReference type="PANTHER" id="PTHR40465">
    <property type="entry name" value="CHROMOSOME 1, WHOLE GENOME SHOTGUN SEQUENCE"/>
    <property type="match status" value="1"/>
</dbReference>
<reference evidence="3 4" key="1">
    <citation type="journal article" date="2019" name="New Phytol.">
        <title>Comparative genomics reveals unique wood-decay strategies and fruiting body development in the Schizophyllaceae.</title>
        <authorList>
            <person name="Almasi E."/>
            <person name="Sahu N."/>
            <person name="Krizsan K."/>
            <person name="Balint B."/>
            <person name="Kovacs G.M."/>
            <person name="Kiss B."/>
            <person name="Cseklye J."/>
            <person name="Drula E."/>
            <person name="Henrissat B."/>
            <person name="Nagy I."/>
            <person name="Chovatia M."/>
            <person name="Adam C."/>
            <person name="LaButti K."/>
            <person name="Lipzen A."/>
            <person name="Riley R."/>
            <person name="Grigoriev I.V."/>
            <person name="Nagy L.G."/>
        </authorList>
    </citation>
    <scope>NUCLEOTIDE SEQUENCE [LARGE SCALE GENOMIC DNA]</scope>
    <source>
        <strain evidence="3 4">NL-1724</strain>
    </source>
</reference>
<evidence type="ECO:0000256" key="1">
    <source>
        <dbReference type="SAM" id="Phobius"/>
    </source>
</evidence>
<keyword evidence="1" id="KW-0812">Transmembrane</keyword>
<feature type="transmembrane region" description="Helical" evidence="1">
    <location>
        <begin position="213"/>
        <end position="234"/>
    </location>
</feature>
<dbReference type="STRING" id="97359.A0A550CDK4"/>
<name>A0A550CDK4_9AGAR</name>
<dbReference type="Pfam" id="PF20152">
    <property type="entry name" value="DUF6534"/>
    <property type="match status" value="1"/>
</dbReference>
<evidence type="ECO:0000313" key="4">
    <source>
        <dbReference type="Proteomes" id="UP000320762"/>
    </source>
</evidence>
<dbReference type="OrthoDB" id="2884999at2759"/>
<dbReference type="InterPro" id="IPR045339">
    <property type="entry name" value="DUF6534"/>
</dbReference>
<sequence length="339" mass="37161">MEATASTPGAEAIFGPWMIVVVLSWTLWGVLTLQVFKYYFEYKRDRPLLKGLVAVVWIADTAHKIMLFSGVYRCLIINFGMTSSVDDLALISGETAPRVLVTILVQGFCFSRVHKFARRSFSAARSSLVLFIYALSALLQIGFTVSCLIVTFTATVPSDFGSSVMTISAPGYLGTALGTDVTMATMMTYLLYTEYRKEHYQGTSSMLRRLCYFSVNTGTWTAIFALLTLVLYELRPSENWWAIFDFGVCGVYSNTLLANLNARSYLGGDGSVTFTLNQSGTSGAMRSGLPPVSTGYNSTGRLAAKYGDTQTSATDESVTPRDVFTFVTAKEEQSSQGHV</sequence>
<evidence type="ECO:0000259" key="2">
    <source>
        <dbReference type="Pfam" id="PF20152"/>
    </source>
</evidence>
<feature type="domain" description="DUF6534" evidence="2">
    <location>
        <begin position="177"/>
        <end position="264"/>
    </location>
</feature>
<proteinExistence type="predicted"/>
<gene>
    <name evidence="3" type="ORF">BD626DRAFT_496422</name>
</gene>
<feature type="transmembrane region" description="Helical" evidence="1">
    <location>
        <begin position="130"/>
        <end position="152"/>
    </location>
</feature>
<dbReference type="AlphaFoldDB" id="A0A550CDK4"/>
<feature type="transmembrane region" description="Helical" evidence="1">
    <location>
        <begin position="12"/>
        <end position="36"/>
    </location>
</feature>
<keyword evidence="1" id="KW-0472">Membrane</keyword>
<evidence type="ECO:0000313" key="3">
    <source>
        <dbReference type="EMBL" id="TRM62776.1"/>
    </source>
</evidence>
<organism evidence="3 4">
    <name type="scientific">Schizophyllum amplum</name>
    <dbReference type="NCBI Taxonomy" id="97359"/>
    <lineage>
        <taxon>Eukaryota</taxon>
        <taxon>Fungi</taxon>
        <taxon>Dikarya</taxon>
        <taxon>Basidiomycota</taxon>
        <taxon>Agaricomycotina</taxon>
        <taxon>Agaricomycetes</taxon>
        <taxon>Agaricomycetidae</taxon>
        <taxon>Agaricales</taxon>
        <taxon>Schizophyllaceae</taxon>
        <taxon>Schizophyllum</taxon>
    </lineage>
</organism>
<dbReference type="EMBL" id="VDMD01000011">
    <property type="protein sequence ID" value="TRM62776.1"/>
    <property type="molecule type" value="Genomic_DNA"/>
</dbReference>
<keyword evidence="1" id="KW-1133">Transmembrane helix</keyword>